<organism evidence="2 3">
    <name type="scientific">Pseudomonas helleri</name>
    <dbReference type="NCBI Taxonomy" id="1608996"/>
    <lineage>
        <taxon>Bacteria</taxon>
        <taxon>Pseudomonadati</taxon>
        <taxon>Pseudomonadota</taxon>
        <taxon>Gammaproteobacteria</taxon>
        <taxon>Pseudomonadales</taxon>
        <taxon>Pseudomonadaceae</taxon>
        <taxon>Pseudomonas</taxon>
    </lineage>
</organism>
<feature type="domain" description="Phage tail fibre protein N-terminal" evidence="1">
    <location>
        <begin position="3"/>
        <end position="158"/>
    </location>
</feature>
<evidence type="ECO:0000313" key="2">
    <source>
        <dbReference type="EMBL" id="MQU29537.1"/>
    </source>
</evidence>
<protein>
    <submittedName>
        <fullName evidence="2">Phage tail protein</fullName>
    </submittedName>
</protein>
<proteinExistence type="predicted"/>
<gene>
    <name evidence="2" type="ORF">GHO29_24095</name>
</gene>
<evidence type="ECO:0000259" key="1">
    <source>
        <dbReference type="Pfam" id="PF12571"/>
    </source>
</evidence>
<dbReference type="Proteomes" id="UP000437970">
    <property type="component" value="Unassembled WGS sequence"/>
</dbReference>
<reference evidence="2 3" key="1">
    <citation type="submission" date="2019-10" db="EMBL/GenBank/DDBJ databases">
        <title>Evaluation of single-gene subtyping targets for Pseudomonas.</title>
        <authorList>
            <person name="Reichler S.J."/>
            <person name="Orsi R.H."/>
            <person name="Wiedmann M."/>
            <person name="Martin N.H."/>
            <person name="Murphy S.I."/>
        </authorList>
    </citation>
    <scope>NUCLEOTIDE SEQUENCE [LARGE SCALE GENOMIC DNA]</scope>
    <source>
        <strain evidence="2 3">FSL R10-1984</strain>
    </source>
</reference>
<accession>A0A7X2CFI7</accession>
<sequence>MGASITLAGESLIAQKVGAQQPLIVSRFVLAYVPGLDPNSAVNRAAPKPPQGQIVATYDVTQKGFVNPNQVVYSLMMGSDIGDFDWNWIGLETAENVLLAVAYVPVQQKRRNIPPLQLGNNVTRNFLVVFDGAQALTGITIDASTWQHDFTVRLKGIDERERLSNRDMFGRACFFGTGLQLEKVGAAYQLKPGLAYVEGIRLHLPAAKSVAVPTLPNKVWLDVVLQRELSDVVSTFTVVFGADKADYSDSSGARHYLVPLADLVSSSVTQDLRAVEPINAELVKHFAARTGDYSGLRARATTKGDVGLDQIPNAISDDDNSNSSLILATTKAVNVVRNVFTKALSALGEQLQKNINGKPDRDFITAVGLVSGDTRYPYVRVEASGELLHLARGDHGHKYSDLGDKPTTLGGYGITDAYTKTRVNELLDVRVFRDSITYVGLVSGDERYPYMRSEASNGLINLARADHGHTFADLGGKPTTLGGFGITDAYTVVRTDALLAQRVASDGILDAGLANGNPSAPYFRDAKTNAVIIMALASHKHAFGELTDLPPTLAQHGITNAYTVAQTDQRLANKINRDWIDDAGLVGNNPDLPYMRQSSTGELVPLVPRAQLPRNTTVQGVPGWWRCGDTGQIRQRVSVAIGDLQGSWVGSVAWPIAFPWGCDSVSLTFRQTAASPTCVSAAYFNEGRAGCSLRVDEWGNITQSGALTVIIEATGY</sequence>
<dbReference type="Gene3D" id="2.60.40.3940">
    <property type="match status" value="1"/>
</dbReference>
<dbReference type="EMBL" id="WIVW01000078">
    <property type="protein sequence ID" value="MQU29537.1"/>
    <property type="molecule type" value="Genomic_DNA"/>
</dbReference>
<dbReference type="RefSeq" id="WP_323369609.1">
    <property type="nucleotide sequence ID" value="NZ_WIVW01000078.1"/>
</dbReference>
<dbReference type="Pfam" id="PF12571">
    <property type="entry name" value="Phage_tail_fib"/>
    <property type="match status" value="1"/>
</dbReference>
<dbReference type="AlphaFoldDB" id="A0A7X2CFI7"/>
<evidence type="ECO:0000313" key="3">
    <source>
        <dbReference type="Proteomes" id="UP000437970"/>
    </source>
</evidence>
<name>A0A7X2CFI7_9PSED</name>
<dbReference type="InterPro" id="IPR022225">
    <property type="entry name" value="Phage_tail_fibre_N"/>
</dbReference>
<comment type="caution">
    <text evidence="2">The sequence shown here is derived from an EMBL/GenBank/DDBJ whole genome shotgun (WGS) entry which is preliminary data.</text>
</comment>